<organism evidence="7 8">
    <name type="scientific">Achlya hypogyna</name>
    <name type="common">Oomycete</name>
    <name type="synonym">Protoachlya hypogyna</name>
    <dbReference type="NCBI Taxonomy" id="1202772"/>
    <lineage>
        <taxon>Eukaryota</taxon>
        <taxon>Sar</taxon>
        <taxon>Stramenopiles</taxon>
        <taxon>Oomycota</taxon>
        <taxon>Saprolegniomycetes</taxon>
        <taxon>Saprolegniales</taxon>
        <taxon>Achlyaceae</taxon>
        <taxon>Achlya</taxon>
    </lineage>
</organism>
<feature type="transmembrane region" description="Helical" evidence="5">
    <location>
        <begin position="286"/>
        <end position="306"/>
    </location>
</feature>
<proteinExistence type="predicted"/>
<feature type="transmembrane region" description="Helical" evidence="5">
    <location>
        <begin position="251"/>
        <end position="271"/>
    </location>
</feature>
<reference evidence="7 8" key="1">
    <citation type="journal article" date="2014" name="Genome Biol. Evol.">
        <title>The secreted proteins of Achlya hypogyna and Thraustotheca clavata identify the ancestral oomycete secretome and reveal gene acquisitions by horizontal gene transfer.</title>
        <authorList>
            <person name="Misner I."/>
            <person name="Blouin N."/>
            <person name="Leonard G."/>
            <person name="Richards T.A."/>
            <person name="Lane C.E."/>
        </authorList>
    </citation>
    <scope>NUCLEOTIDE SEQUENCE [LARGE SCALE GENOMIC DNA]</scope>
    <source>
        <strain evidence="7 8">ATCC 48635</strain>
    </source>
</reference>
<dbReference type="OrthoDB" id="6418713at2759"/>
<evidence type="ECO:0000256" key="1">
    <source>
        <dbReference type="ARBA" id="ARBA00004141"/>
    </source>
</evidence>
<dbReference type="EMBL" id="JNBR01002837">
    <property type="protein sequence ID" value="OQR81075.1"/>
    <property type="molecule type" value="Genomic_DNA"/>
</dbReference>
<dbReference type="Pfam" id="PF03151">
    <property type="entry name" value="TPT"/>
    <property type="match status" value="1"/>
</dbReference>
<dbReference type="GO" id="GO:0016020">
    <property type="term" value="C:membrane"/>
    <property type="evidence" value="ECO:0007669"/>
    <property type="project" value="UniProtKB-SubCell"/>
</dbReference>
<comment type="subcellular location">
    <subcellularLocation>
        <location evidence="1">Membrane</location>
        <topology evidence="1">Multi-pass membrane protein</topology>
    </subcellularLocation>
</comment>
<evidence type="ECO:0000256" key="3">
    <source>
        <dbReference type="ARBA" id="ARBA00022989"/>
    </source>
</evidence>
<dbReference type="PANTHER" id="PTHR11132">
    <property type="entry name" value="SOLUTE CARRIER FAMILY 35"/>
    <property type="match status" value="1"/>
</dbReference>
<feature type="transmembrane region" description="Helical" evidence="5">
    <location>
        <begin position="23"/>
        <end position="44"/>
    </location>
</feature>
<feature type="transmembrane region" description="Helical" evidence="5">
    <location>
        <begin position="159"/>
        <end position="183"/>
    </location>
</feature>
<sequence>MNASLLEPNATAPAKVMVSSLPLVYMCAFLSFLSLSLLVAKGVLAKRLAVMKHPVQIETMAYRIHLIEVAVYVLAWYSMSIGMTLFLKWFLKVWQGGFPYVLTMGTVHMAIKAVLSHLLTCKDNITIAPLAARDYWMLAVPIGIFTGADIVLSNKSLTYITVSFFTIVKSGGNVWNLLFSILLGLQQPSWALCGVVVFICTGIGMASYGTINFVLVGFLLVLSASILGTLRWVLTQFFMKRMEGSSHHTLAVVYYISPVSALLLLPVAIAVDGPGLIASKFCHDPVLFFQAFLGVTMGGTLSFFLVSVEIELVKKTSALSLGIAGNLKDVLQIVMAMAIFHDQLSPLNLSGLVVATSGLVMYSYLKSASRTNSYAVVQMDDVDVEEANDKHVK</sequence>
<feature type="transmembrane region" description="Helical" evidence="5">
    <location>
        <begin position="214"/>
        <end position="239"/>
    </location>
</feature>
<dbReference type="AlphaFoldDB" id="A0A1V9Y5R5"/>
<keyword evidence="2 5" id="KW-0812">Transmembrane</keyword>
<keyword evidence="4 5" id="KW-0472">Membrane</keyword>
<comment type="caution">
    <text evidence="7">The sequence shown here is derived from an EMBL/GenBank/DDBJ whole genome shotgun (WGS) entry which is preliminary data.</text>
</comment>
<dbReference type="InterPro" id="IPR004853">
    <property type="entry name" value="Sugar_P_trans_dom"/>
</dbReference>
<feature type="transmembrane region" description="Helical" evidence="5">
    <location>
        <begin position="97"/>
        <end position="115"/>
    </location>
</feature>
<evidence type="ECO:0000259" key="6">
    <source>
        <dbReference type="Pfam" id="PF03151"/>
    </source>
</evidence>
<feature type="transmembrane region" description="Helical" evidence="5">
    <location>
        <begin position="190"/>
        <end position="208"/>
    </location>
</feature>
<feature type="transmembrane region" description="Helical" evidence="5">
    <location>
        <begin position="135"/>
        <end position="153"/>
    </location>
</feature>
<dbReference type="Proteomes" id="UP000243579">
    <property type="component" value="Unassembled WGS sequence"/>
</dbReference>
<dbReference type="InterPro" id="IPR050186">
    <property type="entry name" value="TPT_transporter"/>
</dbReference>
<keyword evidence="8" id="KW-1185">Reference proteome</keyword>
<feature type="domain" description="Sugar phosphate transporter" evidence="6">
    <location>
        <begin position="68"/>
        <end position="363"/>
    </location>
</feature>
<name>A0A1V9Y5R5_ACHHY</name>
<evidence type="ECO:0000313" key="8">
    <source>
        <dbReference type="Proteomes" id="UP000243579"/>
    </source>
</evidence>
<evidence type="ECO:0000256" key="4">
    <source>
        <dbReference type="ARBA" id="ARBA00023136"/>
    </source>
</evidence>
<gene>
    <name evidence="7" type="ORF">ACHHYP_16789</name>
</gene>
<feature type="transmembrane region" description="Helical" evidence="5">
    <location>
        <begin position="65"/>
        <end position="91"/>
    </location>
</feature>
<dbReference type="STRING" id="1202772.A0A1V9Y5R5"/>
<protein>
    <submittedName>
        <fullName evidence="7">Drug/Metabolite Transporter (DMT) Superfamily</fullName>
    </submittedName>
</protein>
<evidence type="ECO:0000256" key="5">
    <source>
        <dbReference type="SAM" id="Phobius"/>
    </source>
</evidence>
<evidence type="ECO:0000313" key="7">
    <source>
        <dbReference type="EMBL" id="OQR81075.1"/>
    </source>
</evidence>
<accession>A0A1V9Y5R5</accession>
<evidence type="ECO:0000256" key="2">
    <source>
        <dbReference type="ARBA" id="ARBA00022692"/>
    </source>
</evidence>
<keyword evidence="3 5" id="KW-1133">Transmembrane helix</keyword>